<feature type="transmembrane region" description="Helical" evidence="1">
    <location>
        <begin position="189"/>
        <end position="212"/>
    </location>
</feature>
<evidence type="ECO:0000256" key="2">
    <source>
        <dbReference type="SAM" id="SignalP"/>
    </source>
</evidence>
<reference evidence="3" key="3">
    <citation type="submission" date="2025-09" db="UniProtKB">
        <authorList>
            <consortium name="Ensembl"/>
        </authorList>
    </citation>
    <scope>IDENTIFICATION</scope>
</reference>
<keyword evidence="1" id="KW-0472">Membrane</keyword>
<reference evidence="3 4" key="1">
    <citation type="submission" date="2012-03" db="EMBL/GenBank/DDBJ databases">
        <title>Whole Genome Assembly of Papio anubis.</title>
        <authorList>
            <person name="Liu Y.L."/>
            <person name="Abraham K.A."/>
            <person name="Akbar H.A."/>
            <person name="Ali S.A."/>
            <person name="Anosike U.A."/>
            <person name="Aqrawi P.A."/>
            <person name="Arias F.A."/>
            <person name="Attaway T.A."/>
            <person name="Awwad R.A."/>
            <person name="Babu C.B."/>
            <person name="Bandaranaike D.B."/>
            <person name="Battles P.B."/>
            <person name="Bell A.B."/>
            <person name="Beltran B.B."/>
            <person name="Berhane-Mersha D.B."/>
            <person name="Bess C.B."/>
            <person name="Bickham C.B."/>
            <person name="Bolden T.B."/>
            <person name="Carter K.C."/>
            <person name="Chau D.C."/>
            <person name="Chavez A.C."/>
            <person name="Clerc-Blankenburg K.C."/>
            <person name="Coyle M.C."/>
            <person name="Dao M.D."/>
            <person name="Davila M.L.D."/>
            <person name="Davy-Carroll L.D."/>
            <person name="Denson S.D."/>
            <person name="Dinh H.D."/>
            <person name="Fernandez S.F."/>
            <person name="Fernando P.F."/>
            <person name="Forbes L.F."/>
            <person name="Francis C.F."/>
            <person name="Francisco L.F."/>
            <person name="Fu Q.F."/>
            <person name="Garcia-Iii R.G."/>
            <person name="Garrett T.G."/>
            <person name="Gross S.G."/>
            <person name="Gubbala S.G."/>
            <person name="Hirani K.H."/>
            <person name="Hogues M.H."/>
            <person name="Hollins B.H."/>
            <person name="Jackson L.J."/>
            <person name="Javaid M.J."/>
            <person name="Jhangiani S.J."/>
            <person name="Johnson A.J."/>
            <person name="Johnson B.J."/>
            <person name="Jones J.J."/>
            <person name="Joshi V.J."/>
            <person name="Kalu J.K."/>
            <person name="Khan N.K."/>
            <person name="Korchina V.K."/>
            <person name="Kovar C.K."/>
            <person name="Lago L.L."/>
            <person name="Lara F.L."/>
            <person name="Le T.-K.L."/>
            <person name="Lee S.L."/>
            <person name="Legall-Iii F.L."/>
            <person name="Lemon S.L."/>
            <person name="Liu J.L."/>
            <person name="Liu Y.-S.L."/>
            <person name="Liyanage D.L."/>
            <person name="Lopez J.L."/>
            <person name="Lorensuhewa L.L."/>
            <person name="Mata R.M."/>
            <person name="Mathew T.M."/>
            <person name="Mercado C.M."/>
            <person name="Mercado I.M."/>
            <person name="Morales K.M."/>
            <person name="Morgan M.M."/>
            <person name="Munidasa M.M."/>
            <person name="Ngo D.N."/>
            <person name="Nguyen L.N."/>
            <person name="Nguyen T.N."/>
            <person name="Nguyen N.N."/>
            <person name="Obregon M.O."/>
            <person name="Okwuonu G.O."/>
            <person name="Ongeri F.O."/>
            <person name="Onwere C.O."/>
            <person name="Osifeso I.O."/>
            <person name="Parra A.P."/>
            <person name="Patil S.P."/>
            <person name="Perez A.P."/>
            <person name="Perez Y.P."/>
            <person name="Pham C.P."/>
            <person name="Pu L.-L.P."/>
            <person name="Puazo M.P."/>
            <person name="Quiroz J.Q."/>
            <person name="Rouhana J.R."/>
            <person name="Ruiz M.R."/>
            <person name="Ruiz S.-J.R."/>
            <person name="Saada N.S."/>
            <person name="Santibanez J.S."/>
            <person name="Scheel M.S."/>
            <person name="Schneider B.S."/>
            <person name="Simmons D.S."/>
            <person name="Sisson I.S."/>
            <person name="Tang L.-Y.T."/>
            <person name="Thornton R.T."/>
            <person name="Tisius J.T."/>
            <person name="Toledanes G.T."/>
            <person name="Trejos Z.T."/>
            <person name="Usmani K.U."/>
            <person name="Varghese R.V."/>
            <person name="Vattathil S.V."/>
            <person name="Vee V.V."/>
            <person name="Walker D.W."/>
            <person name="Weissenberger G.W."/>
            <person name="White C.W."/>
            <person name="Williams A.W."/>
            <person name="Woodworth J.W."/>
            <person name="Wright R.W."/>
            <person name="Zhu Y.Z."/>
            <person name="Han Y.H."/>
            <person name="Newsham I.N."/>
            <person name="Nazareth L.N."/>
            <person name="Worley K.W."/>
            <person name="Muzny D.M."/>
            <person name="Rogers J.R."/>
            <person name="Gibbs R.G."/>
        </authorList>
    </citation>
    <scope>NUCLEOTIDE SEQUENCE [LARGE SCALE GENOMIC DNA]</scope>
</reference>
<dbReference type="GeneTree" id="ENSGT01120000271815"/>
<keyword evidence="4" id="KW-1185">Reference proteome</keyword>
<evidence type="ECO:0000256" key="1">
    <source>
        <dbReference type="SAM" id="Phobius"/>
    </source>
</evidence>
<evidence type="ECO:0000313" key="4">
    <source>
        <dbReference type="Proteomes" id="UP000028761"/>
    </source>
</evidence>
<sequence>MSLSLGFLLFLFFRQDLMLLPRLECSSAIIAHSSLKLWDSSNPPTSVTQVAETTGIHHYAHLFLSFLVFVGTGSCYVAQAVLEHLGSRDPPSSPSQSAGITGMSLCTRPVWLFQSLFVIKFCSCILARTPQKQQCAHSGHLIRRQVMSLCLLTAIIFDHLVKLAFARWLHSKFTGFPFVISKYPMGRYSLAKCLFLFLISSLILFFFFFFFFETVSCSVARLEFNGTITAHCNFNLPGSSDPPTLAFQVPGTTDTPPFPHLANF</sequence>
<organism evidence="3 4">
    <name type="scientific">Papio anubis</name>
    <name type="common">Olive baboon</name>
    <dbReference type="NCBI Taxonomy" id="9555"/>
    <lineage>
        <taxon>Eukaryota</taxon>
        <taxon>Metazoa</taxon>
        <taxon>Chordata</taxon>
        <taxon>Craniata</taxon>
        <taxon>Vertebrata</taxon>
        <taxon>Euteleostomi</taxon>
        <taxon>Mammalia</taxon>
        <taxon>Eutheria</taxon>
        <taxon>Euarchontoglires</taxon>
        <taxon>Primates</taxon>
        <taxon>Haplorrhini</taxon>
        <taxon>Catarrhini</taxon>
        <taxon>Cercopithecidae</taxon>
        <taxon>Cercopithecinae</taxon>
        <taxon>Papio</taxon>
    </lineage>
</organism>
<feature type="chain" id="PRO_5035186838" evidence="2">
    <location>
        <begin position="20"/>
        <end position="264"/>
    </location>
</feature>
<evidence type="ECO:0000313" key="3">
    <source>
        <dbReference type="Ensembl" id="ENSPANP00000060282.1"/>
    </source>
</evidence>
<keyword evidence="1" id="KW-1133">Transmembrane helix</keyword>
<keyword evidence="1" id="KW-0812">Transmembrane</keyword>
<dbReference type="Proteomes" id="UP000028761">
    <property type="component" value="Chromosome 8"/>
</dbReference>
<feature type="signal peptide" evidence="2">
    <location>
        <begin position="1"/>
        <end position="19"/>
    </location>
</feature>
<feature type="transmembrane region" description="Helical" evidence="1">
    <location>
        <begin position="146"/>
        <end position="169"/>
    </location>
</feature>
<dbReference type="PRINTS" id="PR02045">
    <property type="entry name" value="F138DOMAIN"/>
</dbReference>
<reference evidence="3" key="2">
    <citation type="submission" date="2025-08" db="UniProtKB">
        <authorList>
            <consortium name="Ensembl"/>
        </authorList>
    </citation>
    <scope>IDENTIFICATION</scope>
</reference>
<protein>
    <submittedName>
        <fullName evidence="3">Uncharacterized protein</fullName>
    </submittedName>
</protein>
<dbReference type="AlphaFoldDB" id="A0A8I5NH30"/>
<accession>A0A8I5NH30</accession>
<dbReference type="PANTHER" id="PTHR12138">
    <property type="entry name" value="PRIMATE-EXPANDED PROTEIN FAMILY"/>
    <property type="match status" value="1"/>
</dbReference>
<proteinExistence type="predicted"/>
<dbReference type="Ensembl" id="ENSPANT00000075674.1">
    <property type="protein sequence ID" value="ENSPANP00000060282.1"/>
    <property type="gene ID" value="ENSPANG00000045412.1"/>
</dbReference>
<dbReference type="PANTHER" id="PTHR12138:SF162">
    <property type="entry name" value="CHROMOSOME UNDETERMINED SCAFFOLD_275, WHOLE GENOME SHOTGUN SEQUENCE"/>
    <property type="match status" value="1"/>
</dbReference>
<name>A0A8I5NH30_PAPAN</name>
<keyword evidence="2" id="KW-0732">Signal</keyword>